<dbReference type="AlphaFoldDB" id="A0AAJ7L2J6"/>
<keyword evidence="1" id="KW-1185">Reference proteome</keyword>
<dbReference type="KEGG" id="goe:108863715"/>
<dbReference type="Proteomes" id="UP000694867">
    <property type="component" value="Unplaced"/>
</dbReference>
<organism evidence="1 2">
    <name type="scientific">Galendromus occidentalis</name>
    <name type="common">western predatory mite</name>
    <dbReference type="NCBI Taxonomy" id="34638"/>
    <lineage>
        <taxon>Eukaryota</taxon>
        <taxon>Metazoa</taxon>
        <taxon>Ecdysozoa</taxon>
        <taxon>Arthropoda</taxon>
        <taxon>Chelicerata</taxon>
        <taxon>Arachnida</taxon>
        <taxon>Acari</taxon>
        <taxon>Parasitiformes</taxon>
        <taxon>Mesostigmata</taxon>
        <taxon>Gamasina</taxon>
        <taxon>Phytoseioidea</taxon>
        <taxon>Phytoseiidae</taxon>
        <taxon>Typhlodrominae</taxon>
        <taxon>Galendromus</taxon>
    </lineage>
</organism>
<protein>
    <submittedName>
        <fullName evidence="2">Uncharacterized protein LOC108863715</fullName>
    </submittedName>
</protein>
<name>A0AAJ7L2J6_9ACAR</name>
<dbReference type="RefSeq" id="XP_018493749.1">
    <property type="nucleotide sequence ID" value="XM_018638233.1"/>
</dbReference>
<sequence length="139" mass="15147">MIPLIRAAWPAFAPKAIFTDLGMGFVDAFTASFLDAEIHGCLFHLVQSMKKKLGDLNPLSRYRSEGSFALSARMICALAFVPLADMKNAIAELAVALPHEPMPVLKYLLATYPAGRNHHSSKAHVPTAHVVSPSTYAER</sequence>
<reference evidence="2" key="1">
    <citation type="submission" date="2025-08" db="UniProtKB">
        <authorList>
            <consortium name="RefSeq"/>
        </authorList>
    </citation>
    <scope>IDENTIFICATION</scope>
</reference>
<gene>
    <name evidence="2" type="primary">LOC108863715</name>
</gene>
<proteinExistence type="predicted"/>
<accession>A0AAJ7L2J6</accession>
<dbReference type="GeneID" id="108863715"/>
<evidence type="ECO:0000313" key="1">
    <source>
        <dbReference type="Proteomes" id="UP000694867"/>
    </source>
</evidence>
<evidence type="ECO:0000313" key="2">
    <source>
        <dbReference type="RefSeq" id="XP_018493749.1"/>
    </source>
</evidence>